<evidence type="ECO:0000313" key="3">
    <source>
        <dbReference type="Proteomes" id="UP000094056"/>
    </source>
</evidence>
<organism evidence="2 3">
    <name type="scientific">Candidatus Scalindua rubra</name>
    <dbReference type="NCBI Taxonomy" id="1872076"/>
    <lineage>
        <taxon>Bacteria</taxon>
        <taxon>Pseudomonadati</taxon>
        <taxon>Planctomycetota</taxon>
        <taxon>Candidatus Brocadiia</taxon>
        <taxon>Candidatus Brocadiales</taxon>
        <taxon>Candidatus Scalinduaceae</taxon>
        <taxon>Candidatus Scalindua</taxon>
    </lineage>
</organism>
<reference evidence="2 3" key="1">
    <citation type="submission" date="2016-07" db="EMBL/GenBank/DDBJ databases">
        <title>Draft genome of Scalindua rubra, obtained from a brine-seawater interface in the Red Sea, sheds light on salt adaptation in anammox bacteria.</title>
        <authorList>
            <person name="Speth D.R."/>
            <person name="Lagkouvardos I."/>
            <person name="Wang Y."/>
            <person name="Qian P.-Y."/>
            <person name="Dutilh B.E."/>
            <person name="Jetten M.S."/>
        </authorList>
    </citation>
    <scope>NUCLEOTIDE SEQUENCE [LARGE SCALE GENOMIC DNA]</scope>
    <source>
        <strain evidence="2">BSI-1</strain>
    </source>
</reference>
<protein>
    <submittedName>
        <fullName evidence="2">Uncharacterized protein</fullName>
    </submittedName>
</protein>
<dbReference type="Proteomes" id="UP000094056">
    <property type="component" value="Unassembled WGS sequence"/>
</dbReference>
<dbReference type="EMBL" id="MAYW01000184">
    <property type="protein sequence ID" value="ODS30718.1"/>
    <property type="molecule type" value="Genomic_DNA"/>
</dbReference>
<accession>A0A1E3X521</accession>
<evidence type="ECO:0000256" key="1">
    <source>
        <dbReference type="SAM" id="MobiDB-lite"/>
    </source>
</evidence>
<dbReference type="AlphaFoldDB" id="A0A1E3X521"/>
<gene>
    <name evidence="2" type="ORF">SCARUB_04164</name>
</gene>
<name>A0A1E3X521_9BACT</name>
<evidence type="ECO:0000313" key="2">
    <source>
        <dbReference type="EMBL" id="ODS30718.1"/>
    </source>
</evidence>
<sequence>MTEPIKEQPMVRNSKTKELKKEKAARARELHRLKVQLADNIVNESKDKVNLEDIKKDKIHLFADIAGIDNEILFIDKELDKLPAMVARLRP</sequence>
<proteinExistence type="predicted"/>
<comment type="caution">
    <text evidence="2">The sequence shown here is derived from an EMBL/GenBank/DDBJ whole genome shotgun (WGS) entry which is preliminary data.</text>
</comment>
<feature type="region of interest" description="Disordered" evidence="1">
    <location>
        <begin position="1"/>
        <end position="21"/>
    </location>
</feature>